<dbReference type="InterPro" id="IPR036390">
    <property type="entry name" value="WH_DNA-bd_sf"/>
</dbReference>
<dbReference type="EMBL" id="BAAAHK010000006">
    <property type="protein sequence ID" value="GAA0937780.1"/>
    <property type="molecule type" value="Genomic_DNA"/>
</dbReference>
<dbReference type="PRINTS" id="PR00598">
    <property type="entry name" value="HTHMARR"/>
</dbReference>
<organism evidence="2 3">
    <name type="scientific">Kribbella koreensis</name>
    <dbReference type="NCBI Taxonomy" id="57909"/>
    <lineage>
        <taxon>Bacteria</taxon>
        <taxon>Bacillati</taxon>
        <taxon>Actinomycetota</taxon>
        <taxon>Actinomycetes</taxon>
        <taxon>Propionibacteriales</taxon>
        <taxon>Kribbellaceae</taxon>
        <taxon>Kribbella</taxon>
    </lineage>
</organism>
<dbReference type="Pfam" id="PF12802">
    <property type="entry name" value="MarR_2"/>
    <property type="match status" value="1"/>
</dbReference>
<sequence>MAAFDPADADLSLASLFTGWALADELQRRLAVDGFEDSRFADGVIFQHLVTAPVTISTLADLLGVTQQAASKSVADLQARGYLSRAADPTDARAKLVTLTPRGQAIIAAARKHRAAIDRELQKALGPDRVESARQLLIDALHHLNATPALKSRQVRPPT</sequence>
<proteinExistence type="predicted"/>
<reference evidence="2 3" key="1">
    <citation type="journal article" date="2019" name="Int. J. Syst. Evol. Microbiol.">
        <title>The Global Catalogue of Microorganisms (GCM) 10K type strain sequencing project: providing services to taxonomists for standard genome sequencing and annotation.</title>
        <authorList>
            <consortium name="The Broad Institute Genomics Platform"/>
            <consortium name="The Broad Institute Genome Sequencing Center for Infectious Disease"/>
            <person name="Wu L."/>
            <person name="Ma J."/>
        </authorList>
    </citation>
    <scope>NUCLEOTIDE SEQUENCE [LARGE SCALE GENOMIC DNA]</scope>
    <source>
        <strain evidence="2 3">JCM 10977</strain>
    </source>
</reference>
<dbReference type="PANTHER" id="PTHR33164:SF43">
    <property type="entry name" value="HTH-TYPE TRANSCRIPTIONAL REPRESSOR YETL"/>
    <property type="match status" value="1"/>
</dbReference>
<accession>A0ABN1Q6N5</accession>
<gene>
    <name evidence="2" type="ORF">GCM10009554_26260</name>
</gene>
<dbReference type="InterPro" id="IPR039422">
    <property type="entry name" value="MarR/SlyA-like"/>
</dbReference>
<feature type="domain" description="HTH marR-type" evidence="1">
    <location>
        <begin position="1"/>
        <end position="142"/>
    </location>
</feature>
<comment type="caution">
    <text evidence="2">The sequence shown here is derived from an EMBL/GenBank/DDBJ whole genome shotgun (WGS) entry which is preliminary data.</text>
</comment>
<dbReference type="SMART" id="SM00347">
    <property type="entry name" value="HTH_MARR"/>
    <property type="match status" value="1"/>
</dbReference>
<protein>
    <submittedName>
        <fullName evidence="2">MarR family transcriptional regulator</fullName>
    </submittedName>
</protein>
<dbReference type="PANTHER" id="PTHR33164">
    <property type="entry name" value="TRANSCRIPTIONAL REGULATOR, MARR FAMILY"/>
    <property type="match status" value="1"/>
</dbReference>
<evidence type="ECO:0000259" key="1">
    <source>
        <dbReference type="PROSITE" id="PS50995"/>
    </source>
</evidence>
<dbReference type="RefSeq" id="WP_343968480.1">
    <property type="nucleotide sequence ID" value="NZ_BAAAHK010000006.1"/>
</dbReference>
<evidence type="ECO:0000313" key="2">
    <source>
        <dbReference type="EMBL" id="GAA0937780.1"/>
    </source>
</evidence>
<dbReference type="PROSITE" id="PS50995">
    <property type="entry name" value="HTH_MARR_2"/>
    <property type="match status" value="1"/>
</dbReference>
<name>A0ABN1Q6N5_9ACTN</name>
<dbReference type="InterPro" id="IPR000835">
    <property type="entry name" value="HTH_MarR-typ"/>
</dbReference>
<dbReference type="SUPFAM" id="SSF46785">
    <property type="entry name" value="Winged helix' DNA-binding domain"/>
    <property type="match status" value="1"/>
</dbReference>
<dbReference type="Proteomes" id="UP001500542">
    <property type="component" value="Unassembled WGS sequence"/>
</dbReference>
<keyword evidence="3" id="KW-1185">Reference proteome</keyword>
<dbReference type="Gene3D" id="1.10.10.10">
    <property type="entry name" value="Winged helix-like DNA-binding domain superfamily/Winged helix DNA-binding domain"/>
    <property type="match status" value="1"/>
</dbReference>
<evidence type="ECO:0000313" key="3">
    <source>
        <dbReference type="Proteomes" id="UP001500542"/>
    </source>
</evidence>
<dbReference type="InterPro" id="IPR036388">
    <property type="entry name" value="WH-like_DNA-bd_sf"/>
</dbReference>